<dbReference type="InterPro" id="IPR011444">
    <property type="entry name" value="DUF1549"/>
</dbReference>
<evidence type="ECO:0000313" key="5">
    <source>
        <dbReference type="Proteomes" id="UP001320876"/>
    </source>
</evidence>
<dbReference type="EMBL" id="JAPDDT010000004">
    <property type="protein sequence ID" value="MCW1923161.1"/>
    <property type="molecule type" value="Genomic_DNA"/>
</dbReference>
<evidence type="ECO:0000259" key="2">
    <source>
        <dbReference type="Pfam" id="PF07587"/>
    </source>
</evidence>
<dbReference type="PANTHER" id="PTHR35889:SF3">
    <property type="entry name" value="F-BOX DOMAIN-CONTAINING PROTEIN"/>
    <property type="match status" value="1"/>
</dbReference>
<dbReference type="Gene3D" id="2.60.120.200">
    <property type="match status" value="1"/>
</dbReference>
<gene>
    <name evidence="4" type="ORF">OKA05_11405</name>
</gene>
<dbReference type="InterPro" id="IPR022655">
    <property type="entry name" value="DUF1553"/>
</dbReference>
<evidence type="ECO:0000259" key="3">
    <source>
        <dbReference type="Pfam" id="PF07635"/>
    </source>
</evidence>
<feature type="domain" description="DUF1549" evidence="1">
    <location>
        <begin position="146"/>
        <end position="351"/>
    </location>
</feature>
<protein>
    <submittedName>
        <fullName evidence="4">DUF1553 domain-containing protein</fullName>
    </submittedName>
</protein>
<name>A0ABT3GI37_9BACT</name>
<dbReference type="SUPFAM" id="SSF46626">
    <property type="entry name" value="Cytochrome c"/>
    <property type="match status" value="1"/>
</dbReference>
<comment type="caution">
    <text evidence="4">The sequence shown here is derived from an EMBL/GenBank/DDBJ whole genome shotgun (WGS) entry which is preliminary data.</text>
</comment>
<dbReference type="Pfam" id="PF07635">
    <property type="entry name" value="PSCyt1"/>
    <property type="match status" value="1"/>
</dbReference>
<dbReference type="RefSeq" id="WP_264487267.1">
    <property type="nucleotide sequence ID" value="NZ_JAPDDT010000004.1"/>
</dbReference>
<feature type="domain" description="DUF1553" evidence="2">
    <location>
        <begin position="733"/>
        <end position="989"/>
    </location>
</feature>
<reference evidence="4 5" key="1">
    <citation type="submission" date="2022-10" db="EMBL/GenBank/DDBJ databases">
        <title>Luteolibacter arcticus strain CCTCC AB 2014275, whole genome shotgun sequencing project.</title>
        <authorList>
            <person name="Zhao G."/>
            <person name="Shen L."/>
        </authorList>
    </citation>
    <scope>NUCLEOTIDE SEQUENCE [LARGE SCALE GENOMIC DNA]</scope>
    <source>
        <strain evidence="4 5">CCTCC AB 2014275</strain>
    </source>
</reference>
<dbReference type="Proteomes" id="UP001320876">
    <property type="component" value="Unassembled WGS sequence"/>
</dbReference>
<accession>A0ABT3GI37</accession>
<keyword evidence="5" id="KW-1185">Reference proteome</keyword>
<dbReference type="InterPro" id="IPR011429">
    <property type="entry name" value="Cyt_c_Planctomycete-type"/>
</dbReference>
<proteinExistence type="predicted"/>
<dbReference type="PANTHER" id="PTHR35889">
    <property type="entry name" value="CYCLOINULO-OLIGOSACCHARIDE FRUCTANOTRANSFERASE-RELATED"/>
    <property type="match status" value="1"/>
</dbReference>
<dbReference type="Pfam" id="PF07587">
    <property type="entry name" value="PSD1"/>
    <property type="match status" value="1"/>
</dbReference>
<organism evidence="4 5">
    <name type="scientific">Luteolibacter arcticus</name>
    <dbReference type="NCBI Taxonomy" id="1581411"/>
    <lineage>
        <taxon>Bacteria</taxon>
        <taxon>Pseudomonadati</taxon>
        <taxon>Verrucomicrobiota</taxon>
        <taxon>Verrucomicrobiia</taxon>
        <taxon>Verrucomicrobiales</taxon>
        <taxon>Verrucomicrobiaceae</taxon>
        <taxon>Luteolibacter</taxon>
    </lineage>
</organism>
<evidence type="ECO:0000259" key="1">
    <source>
        <dbReference type="Pfam" id="PF07583"/>
    </source>
</evidence>
<dbReference type="Pfam" id="PF07583">
    <property type="entry name" value="PSCyt2"/>
    <property type="match status" value="1"/>
</dbReference>
<dbReference type="SUPFAM" id="SSF49899">
    <property type="entry name" value="Concanavalin A-like lectins/glucanases"/>
    <property type="match status" value="1"/>
</dbReference>
<sequence>MKRLLSFLLISAASASEEPLSYAFDVRPILSDRCFGCHGPDGDKGREAGLRLDTFEGATTKLDSGERAIVPGDLKASAMVARIRSHDPEEIMPPAKLNRPLTDAERDILVRWIEQGAAYERHWAFVAPKKHEPPAVKDSAWSKDDIDRFVLGKLEKEKLSPNPEADRATLLRRASLTLTGLPPSPEQLQAYIEDASPDAYEKQVDALLASPRYGERMAQDWLDVARFADTYGYQSDANCFVWPWRDWVIGAFNSNLSYDKFASWQVAGDLLPDATQEQKLATMFNRLHRQTQEGGSIEAEFRQENVSDRVHTFGTAFLGLTMECSKCHDHKYDPLPQSDYYSMASMFGQIDENGLYPFSLSTSAPEPSMRLQKPEHGPEIAKRRAALEAAEKHLRELPASREAAFEAWFAAKPTISLTPRAGHYPLDAAAPLANLVPNGQPAAVSGGQLKNVPGDAVEFDGDTELHLKGIAGVTRHDPLSVSLKIFSPDAKDRAVILQSGPAMFSQVADASGFELLLEKGKLRWSCIHLWPGCAASIETSEPFPVGKWVQVTVTYDGTSRAGGLKMYFDGKPAVTAVVTDQLDKNITAGEFRLGARPRDDRGFAQGQIDELSVFRDELVAMEVAALSSGSPDKIAEAARTGNAAAKDGLRDYYLRHVDPEMAAARTAVTAARKNLHDNYLDHIPLIMVMEESPVPKQHYILTRGDYASPDLTKPVQPSPPSAVMPFPADAPKNRLGLANWMTDPANPLVSRVAVNRFWMMCFGNGIVPTQENFGLQGDAPSHAQLLDTLSYDFVASGWDVKKLLKRIVMSSTFRQSSSNTAEKLERDPANRLLARGPAYRLSGEAIRDQALFAAGLLVEKVGGPSVKPWQPPGVWSEAGASGGDYVPDKGEGLYRRTLYTFRKRTAPPPMLTTLDAGSREICQARRLTTNTPLQPLIFLNDQSFFECARKLAERCVAQAPGDAAAQCDRAFAILACRAPRPAERAAIAELHAAQRATYEKDRAAALSVAGKDDPSLAALVVVCSTLLTSDAVITNR</sequence>
<dbReference type="InterPro" id="IPR036909">
    <property type="entry name" value="Cyt_c-like_dom_sf"/>
</dbReference>
<evidence type="ECO:0000313" key="4">
    <source>
        <dbReference type="EMBL" id="MCW1923161.1"/>
    </source>
</evidence>
<feature type="domain" description="Cytochrome C Planctomycete-type" evidence="3">
    <location>
        <begin position="34"/>
        <end position="95"/>
    </location>
</feature>
<dbReference type="InterPro" id="IPR013320">
    <property type="entry name" value="ConA-like_dom_sf"/>
</dbReference>
<dbReference type="Pfam" id="PF13385">
    <property type="entry name" value="Laminin_G_3"/>
    <property type="match status" value="1"/>
</dbReference>
<dbReference type="Gene3D" id="1.10.760.10">
    <property type="entry name" value="Cytochrome c-like domain"/>
    <property type="match status" value="1"/>
</dbReference>